<dbReference type="EMBL" id="CP061799">
    <property type="protein sequence ID" value="QTA83992.1"/>
    <property type="molecule type" value="Genomic_DNA"/>
</dbReference>
<reference evidence="1" key="1">
    <citation type="journal article" date="2021" name="Microb. Physiol.">
        <title>Proteogenomic Insights into the Physiology of Marine, Sulfate-Reducing, Filamentous Desulfonema limicola and Desulfonema magnum.</title>
        <authorList>
            <person name="Schnaars V."/>
            <person name="Wohlbrand L."/>
            <person name="Scheve S."/>
            <person name="Hinrichs C."/>
            <person name="Reinhardt R."/>
            <person name="Rabus R."/>
        </authorList>
    </citation>
    <scope>NUCLEOTIDE SEQUENCE</scope>
    <source>
        <strain evidence="1">5ac10</strain>
    </source>
</reference>
<dbReference type="Proteomes" id="UP000663720">
    <property type="component" value="Chromosome"/>
</dbReference>
<sequence>MEKYRGYCPYIKNKTYPLPNNTTFFNMFVLYSFILSDKINNCFKKYAVWFP</sequence>
<dbReference type="KEGG" id="dli:dnl_64220"/>
<organism evidence="1 2">
    <name type="scientific">Desulfonema limicola</name>
    <dbReference type="NCBI Taxonomy" id="45656"/>
    <lineage>
        <taxon>Bacteria</taxon>
        <taxon>Pseudomonadati</taxon>
        <taxon>Thermodesulfobacteriota</taxon>
        <taxon>Desulfobacteria</taxon>
        <taxon>Desulfobacterales</taxon>
        <taxon>Desulfococcaceae</taxon>
        <taxon>Desulfonema</taxon>
    </lineage>
</organism>
<accession>A0A975BEE4</accession>
<protein>
    <submittedName>
        <fullName evidence="1">Uncharacterized protein</fullName>
    </submittedName>
</protein>
<name>A0A975BEE4_9BACT</name>
<dbReference type="AlphaFoldDB" id="A0A975BEE4"/>
<gene>
    <name evidence="1" type="ORF">dnl_64220</name>
</gene>
<keyword evidence="2" id="KW-1185">Reference proteome</keyword>
<proteinExistence type="predicted"/>
<evidence type="ECO:0000313" key="2">
    <source>
        <dbReference type="Proteomes" id="UP000663720"/>
    </source>
</evidence>
<evidence type="ECO:0000313" key="1">
    <source>
        <dbReference type="EMBL" id="QTA83992.1"/>
    </source>
</evidence>